<sequence length="57" mass="6941">MEVDQEYLHGNHGHKRHKRSSQLDEYIDDLNEDLNKDEAYQELMADPWLWWLKVGRS</sequence>
<dbReference type="AlphaFoldDB" id="A0A9W8YQG5"/>
<evidence type="ECO:0000313" key="2">
    <source>
        <dbReference type="EMBL" id="KAJ4390291.1"/>
    </source>
</evidence>
<feature type="compositionally biased region" description="Basic residues" evidence="1">
    <location>
        <begin position="11"/>
        <end position="20"/>
    </location>
</feature>
<dbReference type="Proteomes" id="UP001140510">
    <property type="component" value="Unassembled WGS sequence"/>
</dbReference>
<feature type="region of interest" description="Disordered" evidence="1">
    <location>
        <begin position="1"/>
        <end position="21"/>
    </location>
</feature>
<dbReference type="OrthoDB" id="3944237at2759"/>
<evidence type="ECO:0000313" key="3">
    <source>
        <dbReference type="Proteomes" id="UP001140510"/>
    </source>
</evidence>
<organism evidence="2 3">
    <name type="scientific">Didymella pomorum</name>
    <dbReference type="NCBI Taxonomy" id="749634"/>
    <lineage>
        <taxon>Eukaryota</taxon>
        <taxon>Fungi</taxon>
        <taxon>Dikarya</taxon>
        <taxon>Ascomycota</taxon>
        <taxon>Pezizomycotina</taxon>
        <taxon>Dothideomycetes</taxon>
        <taxon>Pleosporomycetidae</taxon>
        <taxon>Pleosporales</taxon>
        <taxon>Pleosporineae</taxon>
        <taxon>Didymellaceae</taxon>
        <taxon>Didymella</taxon>
    </lineage>
</organism>
<comment type="caution">
    <text evidence="2">The sequence shown here is derived from an EMBL/GenBank/DDBJ whole genome shotgun (WGS) entry which is preliminary data.</text>
</comment>
<dbReference type="EMBL" id="JAPEVA010000391">
    <property type="protein sequence ID" value="KAJ4390291.1"/>
    <property type="molecule type" value="Genomic_DNA"/>
</dbReference>
<gene>
    <name evidence="2" type="ORF">N0V91_011422</name>
</gene>
<proteinExistence type="predicted"/>
<reference evidence="2" key="1">
    <citation type="submission" date="2022-10" db="EMBL/GenBank/DDBJ databases">
        <title>Tapping the CABI collections for fungal endophytes: first genome assemblies for Collariella, Neodidymelliopsis, Ascochyta clinopodiicola, Didymella pomorum, Didymosphaeria variabile, Neocosmospora piperis and Neocucurbitaria cava.</title>
        <authorList>
            <person name="Hill R."/>
        </authorList>
    </citation>
    <scope>NUCLEOTIDE SEQUENCE</scope>
    <source>
        <strain evidence="2">IMI 355091</strain>
    </source>
</reference>
<protein>
    <submittedName>
        <fullName evidence="2">Uncharacterized protein</fullName>
    </submittedName>
</protein>
<name>A0A9W8YQG5_9PLEO</name>
<accession>A0A9W8YQG5</accession>
<evidence type="ECO:0000256" key="1">
    <source>
        <dbReference type="SAM" id="MobiDB-lite"/>
    </source>
</evidence>
<feature type="non-terminal residue" evidence="2">
    <location>
        <position position="57"/>
    </location>
</feature>
<keyword evidence="3" id="KW-1185">Reference proteome</keyword>